<protein>
    <recommendedName>
        <fullName evidence="1">Sey1/RHD3-like three-helix bundle domain-containing protein</fullName>
    </recommendedName>
</protein>
<keyword evidence="3" id="KW-1185">Reference proteome</keyword>
<dbReference type="Proteomes" id="UP000019116">
    <property type="component" value="Chromosome 1A"/>
</dbReference>
<name>A0A3B5XT29_WHEAT</name>
<dbReference type="PANTHER" id="PTHR45923">
    <property type="entry name" value="PROTEIN SEY1"/>
    <property type="match status" value="1"/>
</dbReference>
<dbReference type="Gramene" id="TraesCAD_scaffold_030353_01G000100.1">
    <property type="protein sequence ID" value="TraesCAD_scaffold_030353_01G000100.1"/>
    <property type="gene ID" value="TraesCAD_scaffold_030353_01G000100"/>
</dbReference>
<dbReference type="Gramene" id="TraesCS1A03G0010100.1">
    <property type="protein sequence ID" value="TraesCS1A03G0010100.1.CDS"/>
    <property type="gene ID" value="TraesCS1A03G0010100"/>
</dbReference>
<feature type="domain" description="Sey1/RHD3-like three-helix bundle" evidence="1">
    <location>
        <begin position="727"/>
        <end position="933"/>
    </location>
</feature>
<gene>
    <name evidence="2" type="primary">LOC123061646</name>
</gene>
<dbReference type="GO" id="GO:0016320">
    <property type="term" value="P:endoplasmic reticulum membrane fusion"/>
    <property type="evidence" value="ECO:0000318"/>
    <property type="project" value="GO_Central"/>
</dbReference>
<dbReference type="GO" id="GO:0003924">
    <property type="term" value="F:GTPase activity"/>
    <property type="evidence" value="ECO:0000318"/>
    <property type="project" value="GO_Central"/>
</dbReference>
<accession>A0A3B5XT29</accession>
<dbReference type="InterPro" id="IPR008803">
    <property type="entry name" value="RHD3/Sey1"/>
</dbReference>
<dbReference type="KEGG" id="taes:123061646"/>
<feature type="domain" description="Sey1/RHD3-like three-helix bundle" evidence="1">
    <location>
        <begin position="531"/>
        <end position="722"/>
    </location>
</feature>
<dbReference type="GeneID" id="123061646"/>
<evidence type="ECO:0000259" key="1">
    <source>
        <dbReference type="Pfam" id="PF20428"/>
    </source>
</evidence>
<dbReference type="RefSeq" id="XP_044340791.1">
    <property type="nucleotide sequence ID" value="XM_044484856.1"/>
</dbReference>
<reference evidence="2" key="2">
    <citation type="submission" date="2018-10" db="UniProtKB">
        <authorList>
            <consortium name="EnsemblPlants"/>
        </authorList>
    </citation>
    <scope>IDENTIFICATION</scope>
</reference>
<organism evidence="2">
    <name type="scientific">Triticum aestivum</name>
    <name type="common">Wheat</name>
    <dbReference type="NCBI Taxonomy" id="4565"/>
    <lineage>
        <taxon>Eukaryota</taxon>
        <taxon>Viridiplantae</taxon>
        <taxon>Streptophyta</taxon>
        <taxon>Embryophyta</taxon>
        <taxon>Tracheophyta</taxon>
        <taxon>Spermatophyta</taxon>
        <taxon>Magnoliopsida</taxon>
        <taxon>Liliopsida</taxon>
        <taxon>Poales</taxon>
        <taxon>Poaceae</taxon>
        <taxon>BOP clade</taxon>
        <taxon>Pooideae</taxon>
        <taxon>Triticodae</taxon>
        <taxon>Triticeae</taxon>
        <taxon>Triticinae</taxon>
        <taxon>Triticum</taxon>
    </lineage>
</organism>
<dbReference type="SMR" id="A0A3B5XT29"/>
<dbReference type="GO" id="GO:0005783">
    <property type="term" value="C:endoplasmic reticulum"/>
    <property type="evidence" value="ECO:0000318"/>
    <property type="project" value="GO_Central"/>
</dbReference>
<reference evidence="2" key="1">
    <citation type="submission" date="2018-08" db="EMBL/GenBank/DDBJ databases">
        <authorList>
            <person name="Rossello M."/>
        </authorList>
    </citation>
    <scope>NUCLEOTIDE SEQUENCE [LARGE SCALE GENOMIC DNA]</scope>
    <source>
        <strain evidence="2">cv. Chinese Spring</strain>
    </source>
</reference>
<sequence>MPESMTFSLRRRLLRQCSSLQKQGNKKEACKKTVHFFSEQTPLEAERTMKPFENIVADLREDVQQIWDGVQKPQTHTDAPLSDFFNIQFEGLSNYEENPDLFKNQVSTLRNWFRKSIGHAGPSGNQHGVVPASGFSYSTNEIWKCIKEDKDLNLPKHKVMVATVRCGQISSEKVAIFIADQDWKHFKETVQNYYVPGFGKKISTLLDRCLSEYDTECIYYDDGVRTSIRQQLESEILKLVYPAYKSLMKHLLNGTLKAFEESFHKAQKKQEFEVAARDCTQSFLHKFTKGCEDATIQQMTWDPATFKNKLKHAIDAHVESVRVLKLKVADLCGRSEGRLTRALAEQVKEFLRSAPYNAWEAIKTLLVAETRATAADLEDALLDWKVDEGTVKELLSTLENHGKSVVESKAKEEAATISIRMKDRFTILFNADMSGARNGKVDIQAIAESARDECMVMLWIISAIRLDGDGDTFENFRSLLVLDKSWQLDPLASISRKKELILKEGTLISLDNCKLLWSQFMVHVDCIVTLVLLAEGRLTRALAEQVKEFLRSAQSNTWEAIETLLVCETIAAAADLKYDLLDWKVDEGTVKELLSTLENHGKSVVESKATEEAATVSIRMKDRFTKLFNADMSKGRNGKVDIQAIVESARDECMMMLWILSAIRLDGASDTFENFRSLLLHKSCQLDTIGHSELILKAGTLISSDNCKLLWSQFMVQVDSIVPQVVHAEGRLIRALAEPVDEFLRSARDNTWEAIKTLLVSETIFAAGDLKCALLHFEPNEGTMKELLSRLENHGRSVIKSKAKEEAATVSIRMKDRFAKLFNNDAPISRVQKEEVDIKAIAKSAQDECMMMLWIILAIRLDGEGDTIENFRSLLLDEGPQTTDKSYQYDPLSSISWKMAGTLISPVQCKSLWSKFMVEVDSIVKPARDAQFKRRIRDVLLLLRVAVSLGTGMPIPF</sequence>
<evidence type="ECO:0000313" key="2">
    <source>
        <dbReference type="EnsemblPlants" id="TraesCS1A02G003300.1"/>
    </source>
</evidence>
<evidence type="ECO:0000313" key="3">
    <source>
        <dbReference type="Proteomes" id="UP000019116"/>
    </source>
</evidence>
<dbReference type="InterPro" id="IPR046758">
    <property type="entry name" value="Sey1/RHD3-like_3HB"/>
</dbReference>
<dbReference type="EnsemblPlants" id="TraesCS1A02G003300.1">
    <property type="protein sequence ID" value="TraesCS1A02G003300.1"/>
    <property type="gene ID" value="TraesCS1A02G003300"/>
</dbReference>
<dbReference type="OrthoDB" id="1597724at2759"/>
<dbReference type="Gramene" id="TraesCS1A02G003300.1">
    <property type="protein sequence ID" value="TraesCS1A02G003300.1"/>
    <property type="gene ID" value="TraesCS1A02G003300"/>
</dbReference>
<dbReference type="STRING" id="4565.A0A3B5XT29"/>
<dbReference type="Pfam" id="PF20428">
    <property type="entry name" value="Sey1_3HB"/>
    <property type="match status" value="3"/>
</dbReference>
<proteinExistence type="predicted"/>
<dbReference type="Pfam" id="PF05879">
    <property type="entry name" value="RHD3_GTPase"/>
    <property type="match status" value="1"/>
</dbReference>
<dbReference type="AlphaFoldDB" id="A0A3B5XT29"/>
<dbReference type="PANTHER" id="PTHR45923:SF2">
    <property type="entry name" value="PROTEIN SEY1"/>
    <property type="match status" value="1"/>
</dbReference>
<feature type="domain" description="Sey1/RHD3-like three-helix bundle" evidence="1">
    <location>
        <begin position="197"/>
        <end position="529"/>
    </location>
</feature>